<dbReference type="AlphaFoldDB" id="A0A853EMW8"/>
<protein>
    <submittedName>
        <fullName evidence="3">Uncharacterized protein</fullName>
    </submittedName>
</protein>
<name>A0A853EMW8_9ACTO</name>
<feature type="non-terminal residue" evidence="3">
    <location>
        <position position="123"/>
    </location>
</feature>
<accession>A0A853EMW8</accession>
<keyword evidence="2" id="KW-0812">Transmembrane</keyword>
<keyword evidence="2" id="KW-0472">Membrane</keyword>
<evidence type="ECO:0000256" key="2">
    <source>
        <dbReference type="SAM" id="Phobius"/>
    </source>
</evidence>
<reference evidence="3 4" key="1">
    <citation type="submission" date="2020-07" db="EMBL/GenBank/DDBJ databases">
        <title>MOT database genomes.</title>
        <authorList>
            <person name="Joseph S."/>
            <person name="Aduse-Opoku J."/>
            <person name="Hashim A."/>
            <person name="Wade W."/>
            <person name="Curtis M."/>
        </authorList>
    </citation>
    <scope>NUCLEOTIDE SEQUENCE [LARGE SCALE GENOMIC DNA]</scope>
    <source>
        <strain evidence="3 4">WMus004</strain>
    </source>
</reference>
<sequence length="123" mass="14436">MANKKKNIKKKSQSVKRKKKNDKSKRKNKKKYIYGFLLLIIGIVIAMSIYHVFKPLPHGVSKLSSETMTDHVELLTDVTYKNGNKMQYNQEIFDKVNETIKEADDFIIMDMFLFNHYQTGDKT</sequence>
<evidence type="ECO:0000313" key="3">
    <source>
        <dbReference type="EMBL" id="NYS70579.1"/>
    </source>
</evidence>
<evidence type="ECO:0000313" key="4">
    <source>
        <dbReference type="Proteomes" id="UP000572528"/>
    </source>
</evidence>
<organism evidence="3 4">
    <name type="scientific">Actinomyces bowdenii</name>
    <dbReference type="NCBI Taxonomy" id="131109"/>
    <lineage>
        <taxon>Bacteria</taxon>
        <taxon>Bacillati</taxon>
        <taxon>Actinomycetota</taxon>
        <taxon>Actinomycetes</taxon>
        <taxon>Actinomycetales</taxon>
        <taxon>Actinomycetaceae</taxon>
        <taxon>Actinomyces</taxon>
    </lineage>
</organism>
<feature type="region of interest" description="Disordered" evidence="1">
    <location>
        <begin position="1"/>
        <end position="27"/>
    </location>
</feature>
<proteinExistence type="predicted"/>
<feature type="transmembrane region" description="Helical" evidence="2">
    <location>
        <begin position="32"/>
        <end position="53"/>
    </location>
</feature>
<dbReference type="Proteomes" id="UP000572528">
    <property type="component" value="Unassembled WGS sequence"/>
</dbReference>
<dbReference type="EMBL" id="JACBXV010000430">
    <property type="protein sequence ID" value="NYS70579.1"/>
    <property type="molecule type" value="Genomic_DNA"/>
</dbReference>
<evidence type="ECO:0000256" key="1">
    <source>
        <dbReference type="SAM" id="MobiDB-lite"/>
    </source>
</evidence>
<comment type="caution">
    <text evidence="3">The sequence shown here is derived from an EMBL/GenBank/DDBJ whole genome shotgun (WGS) entry which is preliminary data.</text>
</comment>
<dbReference type="RefSeq" id="WP_218929449.1">
    <property type="nucleotide sequence ID" value="NZ_JACBXV010000430.1"/>
</dbReference>
<gene>
    <name evidence="3" type="ORF">HZZ05_13895</name>
</gene>
<keyword evidence="2" id="KW-1133">Transmembrane helix</keyword>